<sequence>MMPYTYTARTPEGRFNRVDCFWRGDIDEVRVKLKLLQSNAHKGIDGAAEVLENFQNSRKQLILDYKKTALQLSLWQSSKKERLRLENDEIFNIRYNEVKRRFTDLGYLPEDLEELYPDLRMHKLVRRKTQLTEKMWLRILALFEHQIAEIKAHRLQHAANLIKATRRDIVEKLYAYHKLTLPHAEWRNLPNVFNICRLEPFAALIDADTSIILTDEDFRPAIDNLSDLIANSYEAAKSRVTRKGGRGNASHT</sequence>
<name>A0A8H5ET49_9AGAR</name>
<gene>
    <name evidence="1" type="ORF">D9619_007798</name>
</gene>
<keyword evidence="2" id="KW-1185">Reference proteome</keyword>
<protein>
    <submittedName>
        <fullName evidence="1">Uncharacterized protein</fullName>
    </submittedName>
</protein>
<dbReference type="AlphaFoldDB" id="A0A8H5ET49"/>
<evidence type="ECO:0000313" key="2">
    <source>
        <dbReference type="Proteomes" id="UP000567179"/>
    </source>
</evidence>
<dbReference type="OrthoDB" id="2322499at2759"/>
<evidence type="ECO:0000313" key="1">
    <source>
        <dbReference type="EMBL" id="KAF5311083.1"/>
    </source>
</evidence>
<dbReference type="EMBL" id="JAACJJ010000057">
    <property type="protein sequence ID" value="KAF5311083.1"/>
    <property type="molecule type" value="Genomic_DNA"/>
</dbReference>
<dbReference type="Proteomes" id="UP000567179">
    <property type="component" value="Unassembled WGS sequence"/>
</dbReference>
<comment type="caution">
    <text evidence="1">The sequence shown here is derived from an EMBL/GenBank/DDBJ whole genome shotgun (WGS) entry which is preliminary data.</text>
</comment>
<accession>A0A8H5ET49</accession>
<organism evidence="1 2">
    <name type="scientific">Psilocybe cf. subviscida</name>
    <dbReference type="NCBI Taxonomy" id="2480587"/>
    <lineage>
        <taxon>Eukaryota</taxon>
        <taxon>Fungi</taxon>
        <taxon>Dikarya</taxon>
        <taxon>Basidiomycota</taxon>
        <taxon>Agaricomycotina</taxon>
        <taxon>Agaricomycetes</taxon>
        <taxon>Agaricomycetidae</taxon>
        <taxon>Agaricales</taxon>
        <taxon>Agaricineae</taxon>
        <taxon>Strophariaceae</taxon>
        <taxon>Psilocybe</taxon>
    </lineage>
</organism>
<proteinExistence type="predicted"/>
<reference evidence="1 2" key="1">
    <citation type="journal article" date="2020" name="ISME J.">
        <title>Uncovering the hidden diversity of litter-decomposition mechanisms in mushroom-forming fungi.</title>
        <authorList>
            <person name="Floudas D."/>
            <person name="Bentzer J."/>
            <person name="Ahren D."/>
            <person name="Johansson T."/>
            <person name="Persson P."/>
            <person name="Tunlid A."/>
        </authorList>
    </citation>
    <scope>NUCLEOTIDE SEQUENCE [LARGE SCALE GENOMIC DNA]</scope>
    <source>
        <strain evidence="1 2">CBS 101986</strain>
    </source>
</reference>